<feature type="compositionally biased region" description="Low complexity" evidence="1">
    <location>
        <begin position="1"/>
        <end position="10"/>
    </location>
</feature>
<sequence>MDQGSHTSGAPAPPAAPSGHHPCSSPTLRFFPSFTRRTTQPALVQELPVRRSLLHIHLCTPTMRPFSSQPTGSCRSSELYWSTAELSAAPCDHPQTPTMTVCPASSTQYGAHPTRITAIAVTHVGWAAALARDHPPADGPATVPASHHTPLETSPW</sequence>
<organism evidence="2 3">
    <name type="scientific">Sparassis crispa</name>
    <dbReference type="NCBI Taxonomy" id="139825"/>
    <lineage>
        <taxon>Eukaryota</taxon>
        <taxon>Fungi</taxon>
        <taxon>Dikarya</taxon>
        <taxon>Basidiomycota</taxon>
        <taxon>Agaricomycotina</taxon>
        <taxon>Agaricomycetes</taxon>
        <taxon>Polyporales</taxon>
        <taxon>Sparassidaceae</taxon>
        <taxon>Sparassis</taxon>
    </lineage>
</organism>
<evidence type="ECO:0000313" key="3">
    <source>
        <dbReference type="Proteomes" id="UP000287166"/>
    </source>
</evidence>
<dbReference type="Proteomes" id="UP000287166">
    <property type="component" value="Unassembled WGS sequence"/>
</dbReference>
<name>A0A401GW06_9APHY</name>
<reference evidence="2 3" key="1">
    <citation type="journal article" date="2018" name="Sci. Rep.">
        <title>Genome sequence of the cauliflower mushroom Sparassis crispa (Hanabiratake) and its association with beneficial usage.</title>
        <authorList>
            <person name="Kiyama R."/>
            <person name="Furutani Y."/>
            <person name="Kawaguchi K."/>
            <person name="Nakanishi T."/>
        </authorList>
    </citation>
    <scope>NUCLEOTIDE SEQUENCE [LARGE SCALE GENOMIC DNA]</scope>
</reference>
<dbReference type="InParanoid" id="A0A401GW06"/>
<dbReference type="EMBL" id="BFAD01000009">
    <property type="protein sequence ID" value="GBE86395.1"/>
    <property type="molecule type" value="Genomic_DNA"/>
</dbReference>
<keyword evidence="3" id="KW-1185">Reference proteome</keyword>
<comment type="caution">
    <text evidence="2">The sequence shown here is derived from an EMBL/GenBank/DDBJ whole genome shotgun (WGS) entry which is preliminary data.</text>
</comment>
<dbReference type="GeneID" id="38783312"/>
<feature type="region of interest" description="Disordered" evidence="1">
    <location>
        <begin position="132"/>
        <end position="156"/>
    </location>
</feature>
<proteinExistence type="predicted"/>
<feature type="region of interest" description="Disordered" evidence="1">
    <location>
        <begin position="1"/>
        <end position="23"/>
    </location>
</feature>
<evidence type="ECO:0000256" key="1">
    <source>
        <dbReference type="SAM" id="MobiDB-lite"/>
    </source>
</evidence>
<gene>
    <name evidence="2" type="ORF">SCP_0902740</name>
</gene>
<dbReference type="RefSeq" id="XP_027617308.1">
    <property type="nucleotide sequence ID" value="XM_027761507.1"/>
</dbReference>
<accession>A0A401GW06</accession>
<evidence type="ECO:0000313" key="2">
    <source>
        <dbReference type="EMBL" id="GBE86395.1"/>
    </source>
</evidence>
<protein>
    <submittedName>
        <fullName evidence="2">Uncharacterized protein</fullName>
    </submittedName>
</protein>
<dbReference type="AlphaFoldDB" id="A0A401GW06"/>